<dbReference type="Proteomes" id="UP000037939">
    <property type="component" value="Unassembled WGS sequence"/>
</dbReference>
<dbReference type="PANTHER" id="PTHR33383:SF1">
    <property type="entry name" value="MEMBRANE PROTEIN INSERTION EFFICIENCY FACTOR-RELATED"/>
    <property type="match status" value="1"/>
</dbReference>
<evidence type="ECO:0000313" key="3">
    <source>
        <dbReference type="Proteomes" id="UP000037939"/>
    </source>
</evidence>
<reference evidence="2 3" key="1">
    <citation type="submission" date="2015-07" db="EMBL/GenBank/DDBJ databases">
        <title>Draft genome sequence of the Amantichitinum ursilacus IGB-41, a new chitin-degrading bacterium.</title>
        <authorList>
            <person name="Kirstahler P."/>
            <person name="Guenther M."/>
            <person name="Grumaz C."/>
            <person name="Rupp S."/>
            <person name="Zibek S."/>
            <person name="Sohn K."/>
        </authorList>
    </citation>
    <scope>NUCLEOTIDE SEQUENCE [LARGE SCALE GENOMIC DNA]</scope>
    <source>
        <strain evidence="2 3">IGB-41</strain>
    </source>
</reference>
<keyword evidence="1" id="KW-0472">Membrane</keyword>
<dbReference type="PATRIC" id="fig|857265.3.peg.3761"/>
<protein>
    <recommendedName>
        <fullName evidence="1">Putative membrane protein insertion efficiency factor</fullName>
    </recommendedName>
</protein>
<dbReference type="HAMAP" id="MF_00386">
    <property type="entry name" value="UPF0161_YidD"/>
    <property type="match status" value="1"/>
</dbReference>
<accession>A0A0N0XIM1</accession>
<comment type="caution">
    <text evidence="2">The sequence shown here is derived from an EMBL/GenBank/DDBJ whole genome shotgun (WGS) entry which is preliminary data.</text>
</comment>
<dbReference type="OrthoDB" id="9801753at2"/>
<evidence type="ECO:0000256" key="1">
    <source>
        <dbReference type="HAMAP-Rule" id="MF_00386"/>
    </source>
</evidence>
<evidence type="ECO:0000313" key="2">
    <source>
        <dbReference type="EMBL" id="KPC50200.1"/>
    </source>
</evidence>
<proteinExistence type="inferred from homology"/>
<dbReference type="PANTHER" id="PTHR33383">
    <property type="entry name" value="MEMBRANE PROTEIN INSERTION EFFICIENCY FACTOR-RELATED"/>
    <property type="match status" value="1"/>
</dbReference>
<dbReference type="STRING" id="857265.WG78_18385"/>
<organism evidence="2 3">
    <name type="scientific">Amantichitinum ursilacus</name>
    <dbReference type="NCBI Taxonomy" id="857265"/>
    <lineage>
        <taxon>Bacteria</taxon>
        <taxon>Pseudomonadati</taxon>
        <taxon>Pseudomonadota</taxon>
        <taxon>Betaproteobacteria</taxon>
        <taxon>Neisseriales</taxon>
        <taxon>Chitinibacteraceae</taxon>
        <taxon>Amantichitinum</taxon>
    </lineage>
</organism>
<dbReference type="AlphaFoldDB" id="A0A0N0XIM1"/>
<name>A0A0N0XIM1_9NEIS</name>
<sequence>MSRLIIVLLQLYRYTLSPLLGARCRYAPSCSQYAIEAVGKYGALKGGWLTMRRLARCHPWGGHGHDPVP</sequence>
<keyword evidence="1" id="KW-1003">Cell membrane</keyword>
<gene>
    <name evidence="2" type="primary">yidD</name>
    <name evidence="2" type="ORF">WG78_18385</name>
</gene>
<dbReference type="InterPro" id="IPR002696">
    <property type="entry name" value="Membr_insert_effic_factor_YidD"/>
</dbReference>
<comment type="function">
    <text evidence="1">Could be involved in insertion of integral membrane proteins into the membrane.</text>
</comment>
<dbReference type="NCBIfam" id="TIGR00278">
    <property type="entry name" value="membrane protein insertion efficiency factor YidD"/>
    <property type="match status" value="1"/>
</dbReference>
<dbReference type="SMART" id="SM01234">
    <property type="entry name" value="Haemolytic"/>
    <property type="match status" value="1"/>
</dbReference>
<comment type="similarity">
    <text evidence="1">Belongs to the UPF0161 family.</text>
</comment>
<keyword evidence="3" id="KW-1185">Reference proteome</keyword>
<dbReference type="GO" id="GO:0005886">
    <property type="term" value="C:plasma membrane"/>
    <property type="evidence" value="ECO:0007669"/>
    <property type="project" value="UniProtKB-SubCell"/>
</dbReference>
<comment type="subcellular location">
    <subcellularLocation>
        <location evidence="1">Cell membrane</location>
        <topology evidence="1">Peripheral membrane protein</topology>
        <orientation evidence="1">Cytoplasmic side</orientation>
    </subcellularLocation>
</comment>
<dbReference type="RefSeq" id="WP_053939264.1">
    <property type="nucleotide sequence ID" value="NZ_LAQT01000031.1"/>
</dbReference>
<dbReference type="Pfam" id="PF01809">
    <property type="entry name" value="YidD"/>
    <property type="match status" value="1"/>
</dbReference>
<dbReference type="EMBL" id="LAQT01000031">
    <property type="protein sequence ID" value="KPC50200.1"/>
    <property type="molecule type" value="Genomic_DNA"/>
</dbReference>